<dbReference type="InterPro" id="IPR011011">
    <property type="entry name" value="Znf_FYVE_PHD"/>
</dbReference>
<dbReference type="Pfam" id="PF02318">
    <property type="entry name" value="FYVE_2"/>
    <property type="match status" value="1"/>
</dbReference>
<dbReference type="GO" id="GO:0006886">
    <property type="term" value="P:intracellular protein transport"/>
    <property type="evidence" value="ECO:0007669"/>
    <property type="project" value="InterPro"/>
</dbReference>
<dbReference type="PANTHER" id="PTHR45716:SF1">
    <property type="entry name" value="SYNAPTOTAGMIN-LIKE PROTEIN 3"/>
    <property type="match status" value="1"/>
</dbReference>
<feature type="non-terminal residue" evidence="6">
    <location>
        <position position="616"/>
    </location>
</feature>
<dbReference type="SUPFAM" id="SSF57903">
    <property type="entry name" value="FYVE/PHD zinc finger"/>
    <property type="match status" value="1"/>
</dbReference>
<dbReference type="CDD" id="cd15765">
    <property type="entry name" value="FYVE_Slp3"/>
    <property type="match status" value="1"/>
</dbReference>
<dbReference type="OrthoDB" id="195679at2759"/>
<dbReference type="GO" id="GO:0070382">
    <property type="term" value="C:exocytic vesicle"/>
    <property type="evidence" value="ECO:0007669"/>
    <property type="project" value="TreeGrafter"/>
</dbReference>
<dbReference type="GO" id="GO:0031267">
    <property type="term" value="F:small GTPase binding"/>
    <property type="evidence" value="ECO:0007669"/>
    <property type="project" value="InterPro"/>
</dbReference>
<dbReference type="InterPro" id="IPR000008">
    <property type="entry name" value="C2_dom"/>
</dbReference>
<dbReference type="PROSITE" id="PS50916">
    <property type="entry name" value="RABBD"/>
    <property type="match status" value="1"/>
</dbReference>
<dbReference type="CDD" id="cd08521">
    <property type="entry name" value="C2A_SLP"/>
    <property type="match status" value="1"/>
</dbReference>
<proteinExistence type="predicted"/>
<evidence type="ECO:0000259" key="5">
    <source>
        <dbReference type="PROSITE" id="PS50916"/>
    </source>
</evidence>
<evidence type="ECO:0000313" key="7">
    <source>
        <dbReference type="Proteomes" id="UP000588334"/>
    </source>
</evidence>
<dbReference type="Gene3D" id="2.60.40.150">
    <property type="entry name" value="C2 domain"/>
    <property type="match status" value="2"/>
</dbReference>
<dbReference type="InterPro" id="IPR035892">
    <property type="entry name" value="C2_domain_sf"/>
</dbReference>
<accession>A0A7K8WDS4</accession>
<evidence type="ECO:0000259" key="4">
    <source>
        <dbReference type="PROSITE" id="PS50004"/>
    </source>
</evidence>
<evidence type="ECO:0000256" key="3">
    <source>
        <dbReference type="ARBA" id="ARBA00023136"/>
    </source>
</evidence>
<dbReference type="GO" id="GO:0005886">
    <property type="term" value="C:plasma membrane"/>
    <property type="evidence" value="ECO:0007669"/>
    <property type="project" value="TreeGrafter"/>
</dbReference>
<evidence type="ECO:0000313" key="6">
    <source>
        <dbReference type="EMBL" id="NXF76933.1"/>
    </source>
</evidence>
<sequence length="616" mass="70095">MACEFNLNCLKELEREAVLEVLYRDEMVRKTEEERIRKLKLQLQQLRWKGAKNVSHEYREKSCARCQKSLGLLMNRGAVCNGCSHRVCSECRVCLNACLWKCTICYAHGDVKVKAGEWFFEERAKKYPGEGRHETVGAKLLKSYQKLSEISVVPPTPPPFTESTAGANVMELGQSKRFNKSVENLFLCLTTHIKKISKSQNDMSDRCVLTTDCGRNVERRRQRRSQSDTAINITSKMKSTPSLQQLIIGAQNDSGILTKSNWKEEDDITTSPTSDTVFCDGRKQGSLFSLNSTCTEVGNFGKANVTGEIEFALRYIFKSCILEICIKGCKNLAYGEERKKKCNPYVKVYLLPDKSPRGKRKTAVKKDTVDPEFNETLKYKIEYSQLRSRQLQISVWHAGAFKYRVFLGEVVIPLAAWNFEEDLMQLFDWYQLKPKLEKPEDDLTQYSGELLLSARLSVPAQYKNFQFEGNKNQGVPKCQLQVMIFGAKNLPMLRSAGMLNSLVKGNLLLFWGSCLILPDQAEVKQKSPVLKKEACPQWKHLFVFDGVTPAQLQQSCLHLTVWDKSTFSSSDQFLGGAKLGAKELFGSTDLVSQSELQWQEVLSNPNMWMDFTLVLH</sequence>
<dbReference type="EMBL" id="VWZF01003559">
    <property type="protein sequence ID" value="NXF76933.1"/>
    <property type="molecule type" value="Genomic_DNA"/>
</dbReference>
<dbReference type="InterPro" id="IPR010911">
    <property type="entry name" value="Rab_BD"/>
</dbReference>
<dbReference type="InterPro" id="IPR041282">
    <property type="entry name" value="FYVE_2"/>
</dbReference>
<keyword evidence="2" id="KW-0677">Repeat</keyword>
<keyword evidence="7" id="KW-1185">Reference proteome</keyword>
<name>A0A7K8WDS4_9FURN</name>
<feature type="non-terminal residue" evidence="6">
    <location>
        <position position="1"/>
    </location>
</feature>
<dbReference type="PANTHER" id="PTHR45716">
    <property type="entry name" value="BITESIZE, ISOFORM I"/>
    <property type="match status" value="1"/>
</dbReference>
<dbReference type="SUPFAM" id="SSF49562">
    <property type="entry name" value="C2 domain (Calcium/lipid-binding domain, CaLB)"/>
    <property type="match status" value="2"/>
</dbReference>
<comment type="subcellular location">
    <subcellularLocation>
        <location evidence="1">Membrane</location>
        <topology evidence="1">Peripheral membrane protein</topology>
    </subcellularLocation>
</comment>
<protein>
    <submittedName>
        <fullName evidence="6">SYTL3 protein</fullName>
    </submittedName>
</protein>
<dbReference type="SMART" id="SM00239">
    <property type="entry name" value="C2"/>
    <property type="match status" value="2"/>
</dbReference>
<dbReference type="GO" id="GO:0006887">
    <property type="term" value="P:exocytosis"/>
    <property type="evidence" value="ECO:0007669"/>
    <property type="project" value="TreeGrafter"/>
</dbReference>
<dbReference type="Gene3D" id="3.30.40.10">
    <property type="entry name" value="Zinc/RING finger domain, C3HC4 (zinc finger)"/>
    <property type="match status" value="1"/>
</dbReference>
<dbReference type="GO" id="GO:0042043">
    <property type="term" value="F:neurexin family protein binding"/>
    <property type="evidence" value="ECO:0007669"/>
    <property type="project" value="TreeGrafter"/>
</dbReference>
<dbReference type="InterPro" id="IPR013083">
    <property type="entry name" value="Znf_RING/FYVE/PHD"/>
</dbReference>
<reference evidence="6 7" key="1">
    <citation type="submission" date="2019-09" db="EMBL/GenBank/DDBJ databases">
        <title>Bird 10,000 Genomes (B10K) Project - Family phase.</title>
        <authorList>
            <person name="Zhang G."/>
        </authorList>
    </citation>
    <scope>NUCLEOTIDE SEQUENCE [LARGE SCALE GENOMIC DNA]</scope>
    <source>
        <strain evidence="6">B10K-DU-001-03</strain>
        <tissue evidence="6">Muscle</tissue>
    </source>
</reference>
<dbReference type="CDD" id="cd04020">
    <property type="entry name" value="C2B_SLP_1-2-3-4"/>
    <property type="match status" value="1"/>
</dbReference>
<dbReference type="FunFam" id="2.60.40.150:FF:000006">
    <property type="entry name" value="Synaptotagmin-like 5, isoform CRA_a"/>
    <property type="match status" value="1"/>
</dbReference>
<dbReference type="PROSITE" id="PS50004">
    <property type="entry name" value="C2"/>
    <property type="match status" value="2"/>
</dbReference>
<dbReference type="InterPro" id="IPR043567">
    <property type="entry name" value="SYTL1-5_C2B"/>
</dbReference>
<evidence type="ECO:0000256" key="1">
    <source>
        <dbReference type="ARBA" id="ARBA00004170"/>
    </source>
</evidence>
<organism evidence="6 7">
    <name type="scientific">Sclerurus mexicanus</name>
    <name type="common">tawny-throated leaftosser</name>
    <dbReference type="NCBI Taxonomy" id="265632"/>
    <lineage>
        <taxon>Eukaryota</taxon>
        <taxon>Metazoa</taxon>
        <taxon>Chordata</taxon>
        <taxon>Craniata</taxon>
        <taxon>Vertebrata</taxon>
        <taxon>Euteleostomi</taxon>
        <taxon>Archelosauria</taxon>
        <taxon>Archosauria</taxon>
        <taxon>Dinosauria</taxon>
        <taxon>Saurischia</taxon>
        <taxon>Theropoda</taxon>
        <taxon>Coelurosauria</taxon>
        <taxon>Aves</taxon>
        <taxon>Neognathae</taxon>
        <taxon>Neoaves</taxon>
        <taxon>Telluraves</taxon>
        <taxon>Australaves</taxon>
        <taxon>Passeriformes</taxon>
        <taxon>Furnariidae</taxon>
        <taxon>Sclerurus</taxon>
    </lineage>
</organism>
<dbReference type="Pfam" id="PF00168">
    <property type="entry name" value="C2"/>
    <property type="match status" value="2"/>
</dbReference>
<dbReference type="FunFam" id="3.30.40.10:FF:000018">
    <property type="entry name" value="Synaptotagmin-like 5, isoform CRA_a"/>
    <property type="match status" value="1"/>
</dbReference>
<dbReference type="AlphaFoldDB" id="A0A7K8WDS4"/>
<feature type="domain" description="RabBD" evidence="5">
    <location>
        <begin position="4"/>
        <end position="122"/>
    </location>
</feature>
<gene>
    <name evidence="6" type="primary">Sytl3</name>
    <name evidence="6" type="ORF">SCLMEX_R02372</name>
</gene>
<evidence type="ECO:0000256" key="2">
    <source>
        <dbReference type="ARBA" id="ARBA00022737"/>
    </source>
</evidence>
<keyword evidence="3" id="KW-0472">Membrane</keyword>
<feature type="domain" description="C2" evidence="4">
    <location>
        <begin position="305"/>
        <end position="427"/>
    </location>
</feature>
<feature type="domain" description="C2" evidence="4">
    <location>
        <begin position="461"/>
        <end position="595"/>
    </location>
</feature>
<dbReference type="Proteomes" id="UP000588334">
    <property type="component" value="Unassembled WGS sequence"/>
</dbReference>
<comment type="caution">
    <text evidence="6">The sequence shown here is derived from an EMBL/GenBank/DDBJ whole genome shotgun (WGS) entry which is preliminary data.</text>
</comment>